<evidence type="ECO:0000313" key="1">
    <source>
        <dbReference type="EMBL" id="KAK3910084.1"/>
    </source>
</evidence>
<dbReference type="Proteomes" id="UP001219518">
    <property type="component" value="Unassembled WGS sequence"/>
</dbReference>
<proteinExistence type="predicted"/>
<keyword evidence="1" id="KW-0808">Transferase</keyword>
<sequence>MVEQLGLPTLFMALRSADLHWPDLFRLFTERDDIKYLLIKNSTLAVEYARVARASTMAFSQVPAPGKQ</sequence>
<dbReference type="AlphaFoldDB" id="A0AAE1L8V6"/>
<comment type="caution">
    <text evidence="1">The sequence shown here is derived from an EMBL/GenBank/DDBJ whole genome shotgun (WGS) entry which is preliminary data.</text>
</comment>
<keyword evidence="1" id="KW-0489">Methyltransferase</keyword>
<reference evidence="1" key="2">
    <citation type="journal article" date="2023" name="BMC Genomics">
        <title>Pest status, molecular evolution, and epigenetic factors derived from the genome assembly of Frankliniella fusca, a thysanopteran phytovirus vector.</title>
        <authorList>
            <person name="Catto M.A."/>
            <person name="Labadie P.E."/>
            <person name="Jacobson A.L."/>
            <person name="Kennedy G.G."/>
            <person name="Srinivasan R."/>
            <person name="Hunt B.G."/>
        </authorList>
    </citation>
    <scope>NUCLEOTIDE SEQUENCE</scope>
    <source>
        <strain evidence="1">PL_HMW_Pooled</strain>
    </source>
</reference>
<evidence type="ECO:0000313" key="2">
    <source>
        <dbReference type="Proteomes" id="UP001219518"/>
    </source>
</evidence>
<keyword evidence="2" id="KW-1185">Reference proteome</keyword>
<reference evidence="1" key="1">
    <citation type="submission" date="2021-07" db="EMBL/GenBank/DDBJ databases">
        <authorList>
            <person name="Catto M.A."/>
            <person name="Jacobson A."/>
            <person name="Kennedy G."/>
            <person name="Labadie P."/>
            <person name="Hunt B.G."/>
            <person name="Srinivasan R."/>
        </authorList>
    </citation>
    <scope>NUCLEOTIDE SEQUENCE</scope>
    <source>
        <strain evidence="1">PL_HMW_Pooled</strain>
        <tissue evidence="1">Head</tissue>
    </source>
</reference>
<gene>
    <name evidence="1" type="ORF">KUF71_000662</name>
</gene>
<name>A0AAE1L8V6_9NEOP</name>
<accession>A0AAE1L8V6</accession>
<dbReference type="EMBL" id="JAHWGI010000147">
    <property type="protein sequence ID" value="KAK3910084.1"/>
    <property type="molecule type" value="Genomic_DNA"/>
</dbReference>
<dbReference type="GO" id="GO:0008168">
    <property type="term" value="F:methyltransferase activity"/>
    <property type="evidence" value="ECO:0007669"/>
    <property type="project" value="UniProtKB-KW"/>
</dbReference>
<protein>
    <submittedName>
        <fullName evidence="1">S-adenosyl-L-methionine-dependent methyltransferase</fullName>
    </submittedName>
</protein>
<dbReference type="GO" id="GO:0032259">
    <property type="term" value="P:methylation"/>
    <property type="evidence" value="ECO:0007669"/>
    <property type="project" value="UniProtKB-KW"/>
</dbReference>
<organism evidence="1 2">
    <name type="scientific">Frankliniella fusca</name>
    <dbReference type="NCBI Taxonomy" id="407009"/>
    <lineage>
        <taxon>Eukaryota</taxon>
        <taxon>Metazoa</taxon>
        <taxon>Ecdysozoa</taxon>
        <taxon>Arthropoda</taxon>
        <taxon>Hexapoda</taxon>
        <taxon>Insecta</taxon>
        <taxon>Pterygota</taxon>
        <taxon>Neoptera</taxon>
        <taxon>Paraneoptera</taxon>
        <taxon>Thysanoptera</taxon>
        <taxon>Terebrantia</taxon>
        <taxon>Thripoidea</taxon>
        <taxon>Thripidae</taxon>
        <taxon>Frankliniella</taxon>
    </lineage>
</organism>